<keyword evidence="1" id="KW-0812">Transmembrane</keyword>
<feature type="transmembrane region" description="Helical" evidence="1">
    <location>
        <begin position="40"/>
        <end position="60"/>
    </location>
</feature>
<feature type="transmembrane region" description="Helical" evidence="1">
    <location>
        <begin position="7"/>
        <end position="28"/>
    </location>
</feature>
<name>A0A845FZR1_9BURK</name>
<reference evidence="2 3" key="1">
    <citation type="submission" date="2020-01" db="EMBL/GenBank/DDBJ databases">
        <title>Novel species isolated from a subtropical stream in China.</title>
        <authorList>
            <person name="Lu H."/>
        </authorList>
    </citation>
    <scope>NUCLEOTIDE SEQUENCE [LARGE SCALE GENOMIC DNA]</scope>
    <source>
        <strain evidence="2 3">FT82W</strain>
    </source>
</reference>
<dbReference type="AlphaFoldDB" id="A0A845FZR1"/>
<sequence>MVLFKSFLGKSLFVALFTLLFIGGYLIKYRVEQLPVDGEFLINILLTCSILLGCIGIQELSRTGKKWVALALGAILATLYMQKIMTLGPQVLTSAALAFFALLAYSLACAVRKF</sequence>
<feature type="transmembrane region" description="Helical" evidence="1">
    <location>
        <begin position="91"/>
        <end position="111"/>
    </location>
</feature>
<evidence type="ECO:0000313" key="2">
    <source>
        <dbReference type="EMBL" id="MYM86189.1"/>
    </source>
</evidence>
<dbReference type="Proteomes" id="UP000470302">
    <property type="component" value="Unassembled WGS sequence"/>
</dbReference>
<dbReference type="EMBL" id="WWCW01000005">
    <property type="protein sequence ID" value="MYM86189.1"/>
    <property type="molecule type" value="Genomic_DNA"/>
</dbReference>
<organism evidence="2 3">
    <name type="scientific">Duganella vulcania</name>
    <dbReference type="NCBI Taxonomy" id="2692166"/>
    <lineage>
        <taxon>Bacteria</taxon>
        <taxon>Pseudomonadati</taxon>
        <taxon>Pseudomonadota</taxon>
        <taxon>Betaproteobacteria</taxon>
        <taxon>Burkholderiales</taxon>
        <taxon>Oxalobacteraceae</taxon>
        <taxon>Telluria group</taxon>
        <taxon>Duganella</taxon>
    </lineage>
</organism>
<evidence type="ECO:0000313" key="3">
    <source>
        <dbReference type="Proteomes" id="UP000470302"/>
    </source>
</evidence>
<comment type="caution">
    <text evidence="2">The sequence shown here is derived from an EMBL/GenBank/DDBJ whole genome shotgun (WGS) entry which is preliminary data.</text>
</comment>
<accession>A0A845FZR1</accession>
<proteinExistence type="predicted"/>
<dbReference type="RefSeq" id="WP_161095460.1">
    <property type="nucleotide sequence ID" value="NZ_WWCW01000005.1"/>
</dbReference>
<evidence type="ECO:0000256" key="1">
    <source>
        <dbReference type="SAM" id="Phobius"/>
    </source>
</evidence>
<feature type="transmembrane region" description="Helical" evidence="1">
    <location>
        <begin position="67"/>
        <end position="85"/>
    </location>
</feature>
<gene>
    <name evidence="2" type="ORF">GTP91_03230</name>
</gene>
<keyword evidence="1" id="KW-1133">Transmembrane helix</keyword>
<keyword evidence="1" id="KW-0472">Membrane</keyword>
<protein>
    <submittedName>
        <fullName evidence="2">Uncharacterized protein</fullName>
    </submittedName>
</protein>